<dbReference type="AlphaFoldDB" id="A0A926IA41"/>
<dbReference type="InterPro" id="IPR045585">
    <property type="entry name" value="CdaA_N"/>
</dbReference>
<keyword evidence="4 10" id="KW-0812">Transmembrane</keyword>
<evidence type="ECO:0000256" key="9">
    <source>
        <dbReference type="ARBA" id="ARBA00023136"/>
    </source>
</evidence>
<evidence type="ECO:0000256" key="1">
    <source>
        <dbReference type="ARBA" id="ARBA00000877"/>
    </source>
</evidence>
<dbReference type="Proteomes" id="UP000660861">
    <property type="component" value="Unassembled WGS sequence"/>
</dbReference>
<comment type="subunit">
    <text evidence="10">Probably a homodimer.</text>
</comment>
<dbReference type="GO" id="GO:0005524">
    <property type="term" value="F:ATP binding"/>
    <property type="evidence" value="ECO:0007669"/>
    <property type="project" value="UniProtKB-UniRule"/>
</dbReference>
<dbReference type="PROSITE" id="PS51794">
    <property type="entry name" value="DAC"/>
    <property type="match status" value="1"/>
</dbReference>
<feature type="transmembrane region" description="Helical" evidence="10">
    <location>
        <begin position="6"/>
        <end position="30"/>
    </location>
</feature>
<dbReference type="EMBL" id="JACRTC010000001">
    <property type="protein sequence ID" value="MBC8569821.1"/>
    <property type="molecule type" value="Genomic_DNA"/>
</dbReference>
<dbReference type="GO" id="GO:0106408">
    <property type="term" value="F:diadenylate cyclase activity"/>
    <property type="evidence" value="ECO:0007669"/>
    <property type="project" value="UniProtKB-EC"/>
</dbReference>
<keyword evidence="3 10" id="KW-0808">Transferase</keyword>
<dbReference type="Pfam" id="PF19293">
    <property type="entry name" value="CdaA_N"/>
    <property type="match status" value="1"/>
</dbReference>
<evidence type="ECO:0000256" key="10">
    <source>
        <dbReference type="HAMAP-Rule" id="MF_01499"/>
    </source>
</evidence>
<dbReference type="InterPro" id="IPR050338">
    <property type="entry name" value="DisA"/>
</dbReference>
<keyword evidence="5 10" id="KW-0548">Nucleotidyltransferase</keyword>
<dbReference type="PIRSF" id="PIRSF004793">
    <property type="entry name" value="UCP004793"/>
    <property type="match status" value="1"/>
</dbReference>
<comment type="caution">
    <text evidence="12">The sequence shown here is derived from an EMBL/GenBank/DDBJ whole genome shotgun (WGS) entry which is preliminary data.</text>
</comment>
<dbReference type="InterPro" id="IPR034701">
    <property type="entry name" value="CdaA"/>
</dbReference>
<dbReference type="EC" id="2.7.7.85" evidence="10"/>
<evidence type="ECO:0000256" key="2">
    <source>
        <dbReference type="ARBA" id="ARBA00022475"/>
    </source>
</evidence>
<dbReference type="GO" id="GO:0004016">
    <property type="term" value="F:adenylate cyclase activity"/>
    <property type="evidence" value="ECO:0007669"/>
    <property type="project" value="UniProtKB-UniRule"/>
</dbReference>
<evidence type="ECO:0000259" key="11">
    <source>
        <dbReference type="PROSITE" id="PS51794"/>
    </source>
</evidence>
<evidence type="ECO:0000256" key="5">
    <source>
        <dbReference type="ARBA" id="ARBA00022695"/>
    </source>
</evidence>
<feature type="domain" description="DAC" evidence="11">
    <location>
        <begin position="87"/>
        <end position="255"/>
    </location>
</feature>
<comment type="subcellular location">
    <subcellularLocation>
        <location evidence="10">Cell membrane</location>
        <topology evidence="10">Single-pass membrane protein</topology>
    </subcellularLocation>
</comment>
<keyword evidence="9 10" id="KW-0472">Membrane</keyword>
<dbReference type="InterPro" id="IPR036888">
    <property type="entry name" value="DNA_integrity_DisA_N_sf"/>
</dbReference>
<keyword evidence="2 10" id="KW-1003">Cell membrane</keyword>
<dbReference type="PANTHER" id="PTHR34185">
    <property type="entry name" value="DIADENYLATE CYCLASE"/>
    <property type="match status" value="1"/>
</dbReference>
<sequence>MGLFWSSVISILKTVTIVDILDIVIVAYLISKAVKLVRETRAEQLVKGIVLLAVSYLLAEQVGLKTVSFVLRYVFEYGMIALLVVFQPELRRALEQMGRTKLSNFNVFGAGNMDEEESVWKWRTAISMICNASASLSRQKIGALMVIERQTKLGEIIKTGTVINSDPSAELIGNIFFPNSPLHDGAMIIRGGKLYAAGCFLPLSTTNEISKQLGTRHRAAIGMSENSDAVVIVVSEETGVISVAMNGNLQRGFDAHTLSQLLEKELLPDQNGANGERKLAFWRVKK</sequence>
<evidence type="ECO:0000256" key="8">
    <source>
        <dbReference type="ARBA" id="ARBA00022989"/>
    </source>
</evidence>
<protein>
    <recommendedName>
        <fullName evidence="10">Diadenylate cyclase</fullName>
        <shortName evidence="10">DAC</shortName>
        <ecNumber evidence="10">2.7.7.85</ecNumber>
    </recommendedName>
    <alternativeName>
        <fullName evidence="10">Cyclic-di-AMP synthase</fullName>
        <shortName evidence="10">c-di-AMP synthase</shortName>
    </alternativeName>
</protein>
<evidence type="ECO:0000256" key="7">
    <source>
        <dbReference type="ARBA" id="ARBA00022840"/>
    </source>
</evidence>
<comment type="function">
    <text evidence="10">Catalyzes the condensation of 2 ATP molecules into cyclic di-AMP (c-di-AMP), a second messenger used to regulate differing processes in different bacteria.</text>
</comment>
<reference evidence="12" key="1">
    <citation type="submission" date="2020-08" db="EMBL/GenBank/DDBJ databases">
        <title>Genome public.</title>
        <authorList>
            <person name="Liu C."/>
            <person name="Sun Q."/>
        </authorList>
    </citation>
    <scope>NUCLEOTIDE SEQUENCE</scope>
    <source>
        <strain evidence="12">NSJ-54</strain>
    </source>
</reference>
<dbReference type="HAMAP" id="MF_01499">
    <property type="entry name" value="DacA"/>
    <property type="match status" value="1"/>
</dbReference>
<dbReference type="RefSeq" id="WP_262396908.1">
    <property type="nucleotide sequence ID" value="NZ_JACRTC010000001.1"/>
</dbReference>
<dbReference type="PANTHER" id="PTHR34185:SF1">
    <property type="entry name" value="DIADENYLATE CYCLASE"/>
    <property type="match status" value="1"/>
</dbReference>
<keyword evidence="13" id="KW-1185">Reference proteome</keyword>
<evidence type="ECO:0000313" key="12">
    <source>
        <dbReference type="EMBL" id="MBC8569821.1"/>
    </source>
</evidence>
<dbReference type="NCBIfam" id="TIGR00159">
    <property type="entry name" value="diadenylate cyclase CdaA"/>
    <property type="match status" value="1"/>
</dbReference>
<keyword evidence="8 10" id="KW-1133">Transmembrane helix</keyword>
<dbReference type="Pfam" id="PF02457">
    <property type="entry name" value="DAC"/>
    <property type="match status" value="1"/>
</dbReference>
<dbReference type="FunFam" id="3.40.1700.10:FF:000002">
    <property type="entry name" value="Diadenylate cyclase"/>
    <property type="match status" value="1"/>
</dbReference>
<dbReference type="GO" id="GO:0006171">
    <property type="term" value="P:cAMP biosynthetic process"/>
    <property type="evidence" value="ECO:0007669"/>
    <property type="project" value="InterPro"/>
</dbReference>
<dbReference type="InterPro" id="IPR003390">
    <property type="entry name" value="DNA_integrity_scan_DisA_N"/>
</dbReference>
<proteinExistence type="inferred from homology"/>
<evidence type="ECO:0000256" key="3">
    <source>
        <dbReference type="ARBA" id="ARBA00022679"/>
    </source>
</evidence>
<evidence type="ECO:0000256" key="4">
    <source>
        <dbReference type="ARBA" id="ARBA00022692"/>
    </source>
</evidence>
<organism evidence="12 13">
    <name type="scientific">Zongyangia hominis</name>
    <dbReference type="NCBI Taxonomy" id="2763677"/>
    <lineage>
        <taxon>Bacteria</taxon>
        <taxon>Bacillati</taxon>
        <taxon>Bacillota</taxon>
        <taxon>Clostridia</taxon>
        <taxon>Eubacteriales</taxon>
        <taxon>Oscillospiraceae</taxon>
        <taxon>Zongyangia</taxon>
    </lineage>
</organism>
<keyword evidence="7 10" id="KW-0067">ATP-binding</keyword>
<dbReference type="InterPro" id="IPR014046">
    <property type="entry name" value="C-di-AMP_synthase"/>
</dbReference>
<comment type="catalytic activity">
    <reaction evidence="1 10">
        <text>2 ATP = 3',3'-c-di-AMP + 2 diphosphate</text>
        <dbReference type="Rhea" id="RHEA:35655"/>
        <dbReference type="ChEBI" id="CHEBI:30616"/>
        <dbReference type="ChEBI" id="CHEBI:33019"/>
        <dbReference type="ChEBI" id="CHEBI:71500"/>
        <dbReference type="EC" id="2.7.7.85"/>
    </reaction>
</comment>
<evidence type="ECO:0000256" key="6">
    <source>
        <dbReference type="ARBA" id="ARBA00022741"/>
    </source>
</evidence>
<name>A0A926IA41_9FIRM</name>
<dbReference type="GO" id="GO:0005886">
    <property type="term" value="C:plasma membrane"/>
    <property type="evidence" value="ECO:0007669"/>
    <property type="project" value="UniProtKB-SubCell"/>
</dbReference>
<comment type="similarity">
    <text evidence="10">Belongs to the adenylate cyclase family. DacA/CdaA subfamily.</text>
</comment>
<dbReference type="Gene3D" id="3.40.1700.10">
    <property type="entry name" value="DNA integrity scanning protein, DisA, N-terminal domain"/>
    <property type="match status" value="1"/>
</dbReference>
<dbReference type="SUPFAM" id="SSF143597">
    <property type="entry name" value="YojJ-like"/>
    <property type="match status" value="1"/>
</dbReference>
<evidence type="ECO:0000313" key="13">
    <source>
        <dbReference type="Proteomes" id="UP000660861"/>
    </source>
</evidence>
<accession>A0A926IA41</accession>
<keyword evidence="6 10" id="KW-0547">Nucleotide-binding</keyword>
<gene>
    <name evidence="10" type="primary">dacA</name>
    <name evidence="12" type="ORF">H8709_03140</name>
</gene>